<name>A0ACB8V9N4_9TELE</name>
<accession>A0ACB8V9N4</accession>
<evidence type="ECO:0000313" key="1">
    <source>
        <dbReference type="EMBL" id="KAI3352278.1"/>
    </source>
</evidence>
<organism evidence="1 2">
    <name type="scientific">Scortum barcoo</name>
    <name type="common">barcoo grunter</name>
    <dbReference type="NCBI Taxonomy" id="214431"/>
    <lineage>
        <taxon>Eukaryota</taxon>
        <taxon>Metazoa</taxon>
        <taxon>Chordata</taxon>
        <taxon>Craniata</taxon>
        <taxon>Vertebrata</taxon>
        <taxon>Euteleostomi</taxon>
        <taxon>Actinopterygii</taxon>
        <taxon>Neopterygii</taxon>
        <taxon>Teleostei</taxon>
        <taxon>Neoteleostei</taxon>
        <taxon>Acanthomorphata</taxon>
        <taxon>Eupercaria</taxon>
        <taxon>Centrarchiformes</taxon>
        <taxon>Terapontoidei</taxon>
        <taxon>Terapontidae</taxon>
        <taxon>Scortum</taxon>
    </lineage>
</organism>
<gene>
    <name evidence="1" type="ORF">L3Q82_005256</name>
</gene>
<evidence type="ECO:0000313" key="2">
    <source>
        <dbReference type="Proteomes" id="UP000831701"/>
    </source>
</evidence>
<comment type="caution">
    <text evidence="1">The sequence shown here is derived from an EMBL/GenBank/DDBJ whole genome shotgun (WGS) entry which is preliminary data.</text>
</comment>
<dbReference type="EMBL" id="CM041553">
    <property type="protein sequence ID" value="KAI3352278.1"/>
    <property type="molecule type" value="Genomic_DNA"/>
</dbReference>
<dbReference type="Proteomes" id="UP000831701">
    <property type="component" value="Chromosome 23"/>
</dbReference>
<proteinExistence type="predicted"/>
<keyword evidence="2" id="KW-1185">Reference proteome</keyword>
<sequence>MPVKLDTDYYLQQEDWNRTWYTANPDLTQCFQNTVLVWVPCIYLWLLAPFYCLHLYCHDRGHIRMSCLCTAKMVLGFLLASFGFVEFFYILLERSQEIQQHMVFLLSPIIRSMTVILALCIIQLERVRGCRSSVFLFLFWVLAVVCSLVPLRAKIQLAMDEGIASDIVRYLAFFSYFTIQLAQLFLCCFADQPPEGKTVLEKNPCPVEDASFLSKILFWWFTGLVVKGYRTPLAAEDLWTLREEDTSQKIISELQQDWTAECAKLQKQEKALASGVALGSRLPDQAQLLRKLQKEQSSGFFLLRTLARKFGPYFLTGTLCIICHDAFMFAIPQVLSLLLGFMRDEDAPLWKGYFYATLMFLLSCLQSLFNHQYMYTCFTVGMRVKTAVMGLVYRKSLVINSAARRTCTVGEIVNLVSADTQKLMDFVVYFNAVWLAPIEIALCLFFLWQHLGPSALAGIATVILIFPLNGFIAKKRSKLQEVQMKFMDGRIRLMNEILNGIKILKFYAWEKAFLEQVLGHREKELKALKKSQILYSISIASFNSSSFLIAFAMFGVYVTLDVRNVLDAQKVFVSMALINILKTPLSQLPFAISTTMQAMVSLRRLGKYLCSEELKVDNVSKAPLSSDGEDVAIENGTFSWSAEGPPCLKRINVHVPRGSLVAVVGHVGSGKSSLLSAMLGETEKRSGRVTVKGSVAYVPQQAWIQNATVQDNIIFGREKLKTWYHRVLEACALLPDLDILPAGDATEIGEKGLNLSGGQKQRVSLARAVYRKADVYLLDDPLSAVDAHVGQHIFDKVIGPKGVLRDKTRILVTHGMSFLPQADHILVLVDGEITESGSYQELLSRHGAFADFIHTFASTERKESAIQRAGSRRSNARLSMVDFMPFSRDLSQEQLIGGDTTNTNLQNMEPVSETDQEQVPEDLGKLTEVDKARTGRVRLEMYKKYFKTIGLAIIIPIVFLYAFQQGASLAYNYWLSMWADDPVVNGTQIDADLKLTVFGALGFVQGIAIFGTTVAISICGIIASRHLHMDLLINVLRSPMSFFECTPSGNLLNRFAKEIDAIDCMVPDGLKMMLSYVFKLMEVCIIVLMATPFAAVIILPLAFLYAFVQSFYVATSCQLRRLEAVSRSPIYTHFNETVQGASVIRAFGEQPRFILQANERVDFNQTSYFPRFVATRNESQILLACPQLNQCHIHRWLAVNLEFVGNGVVLAAAILSVMGKNTLSPGIVGLAVSHSLQVTGILSWIVRSWTDVENNIVSVERVNEYAETDKEASWSIEGSSLPPAWPQRGTIEFQDYGLQYRKGLELALKGITLHIHERERVGIVGRTGAGKSSLALGIFRILEAAKGKIFIDGVNIADIGLHDLRSRITIIPQDPVLFSGSLRMNLDPFDTYTDEEVWRSLELAHLKNFVSNLPDKLNHECSEGGENLSLGQRQLICLARALLRKTKILVLDEATAAVDLETDTLIQSTIRTQFEDCTVLTIAHRLNTIMDYTRVIVMDRGHIAEMDSPANLIAQRGQFYRMCREAGLV</sequence>
<protein>
    <submittedName>
        <fullName evidence="1">Uncharacterized protein</fullName>
    </submittedName>
</protein>
<reference evidence="1" key="1">
    <citation type="submission" date="2022-04" db="EMBL/GenBank/DDBJ databases">
        <title>Jade perch genome.</title>
        <authorList>
            <person name="Chao B."/>
        </authorList>
    </citation>
    <scope>NUCLEOTIDE SEQUENCE</scope>
    <source>
        <strain evidence="1">CB-2022</strain>
    </source>
</reference>